<gene>
    <name evidence="1" type="ORF">BCR34DRAFT_584530</name>
</gene>
<dbReference type="STRING" id="1231657.A0A1Y2A0U0"/>
<organism evidence="1 2">
    <name type="scientific">Clohesyomyces aquaticus</name>
    <dbReference type="NCBI Taxonomy" id="1231657"/>
    <lineage>
        <taxon>Eukaryota</taxon>
        <taxon>Fungi</taxon>
        <taxon>Dikarya</taxon>
        <taxon>Ascomycota</taxon>
        <taxon>Pezizomycotina</taxon>
        <taxon>Dothideomycetes</taxon>
        <taxon>Pleosporomycetidae</taxon>
        <taxon>Pleosporales</taxon>
        <taxon>Lindgomycetaceae</taxon>
        <taxon>Clohesyomyces</taxon>
    </lineage>
</organism>
<protein>
    <submittedName>
        <fullName evidence="1">Uncharacterized protein</fullName>
    </submittedName>
</protein>
<sequence length="187" mass="19055">MAYGRAGRAWAQPIARPLFVWTSFAEELAVAELTNTCDVDLGKLEGSAADNNGDNLGEGPDEAIEAQLICTNKSFDVASIAALCVSCKQQNGNGTTDGMDNLMSACSFSGTSYSRSASALILQITVSATKLVADGLATVSSTAMAQGQATQAAASAGLGARTIVSGAEGFSITLLALVPSVGMFYVL</sequence>
<dbReference type="OrthoDB" id="4843554at2759"/>
<comment type="caution">
    <text evidence="1">The sequence shown here is derived from an EMBL/GenBank/DDBJ whole genome shotgun (WGS) entry which is preliminary data.</text>
</comment>
<keyword evidence="2" id="KW-1185">Reference proteome</keyword>
<dbReference type="AlphaFoldDB" id="A0A1Y2A0U0"/>
<proteinExistence type="predicted"/>
<evidence type="ECO:0000313" key="1">
    <source>
        <dbReference type="EMBL" id="ORY16064.1"/>
    </source>
</evidence>
<name>A0A1Y2A0U0_9PLEO</name>
<evidence type="ECO:0000313" key="2">
    <source>
        <dbReference type="Proteomes" id="UP000193144"/>
    </source>
</evidence>
<dbReference type="Proteomes" id="UP000193144">
    <property type="component" value="Unassembled WGS sequence"/>
</dbReference>
<accession>A0A1Y2A0U0</accession>
<dbReference type="EMBL" id="MCFA01000020">
    <property type="protein sequence ID" value="ORY16064.1"/>
    <property type="molecule type" value="Genomic_DNA"/>
</dbReference>
<reference evidence="1 2" key="1">
    <citation type="submission" date="2016-07" db="EMBL/GenBank/DDBJ databases">
        <title>Pervasive Adenine N6-methylation of Active Genes in Fungi.</title>
        <authorList>
            <consortium name="DOE Joint Genome Institute"/>
            <person name="Mondo S.J."/>
            <person name="Dannebaum R.O."/>
            <person name="Kuo R.C."/>
            <person name="Labutti K."/>
            <person name="Haridas S."/>
            <person name="Kuo A."/>
            <person name="Salamov A."/>
            <person name="Ahrendt S.R."/>
            <person name="Lipzen A."/>
            <person name="Sullivan W."/>
            <person name="Andreopoulos W.B."/>
            <person name="Clum A."/>
            <person name="Lindquist E."/>
            <person name="Daum C."/>
            <person name="Ramamoorthy G.K."/>
            <person name="Gryganskyi A."/>
            <person name="Culley D."/>
            <person name="Magnuson J.K."/>
            <person name="James T.Y."/>
            <person name="O'Malley M.A."/>
            <person name="Stajich J.E."/>
            <person name="Spatafora J.W."/>
            <person name="Visel A."/>
            <person name="Grigoriev I.V."/>
        </authorList>
    </citation>
    <scope>NUCLEOTIDE SEQUENCE [LARGE SCALE GENOMIC DNA]</scope>
    <source>
        <strain evidence="1 2">CBS 115471</strain>
    </source>
</reference>